<gene>
    <name evidence="8" type="primary">coaE</name>
    <name evidence="10" type="ORF">CLV39_1041</name>
</gene>
<dbReference type="PROSITE" id="PS51219">
    <property type="entry name" value="DPCK"/>
    <property type="match status" value="1"/>
</dbReference>
<dbReference type="GO" id="GO:0005524">
    <property type="term" value="F:ATP binding"/>
    <property type="evidence" value="ECO:0007669"/>
    <property type="project" value="UniProtKB-UniRule"/>
</dbReference>
<sequence>MALKIGLTGSIGTGKTTVSEIFEDFGAYVIDADKVVHKLLKRKDIKEKLSKVLGNNIFDKNGEIDKKKVADIIFKNPEKKKKIESIIHPEVRKEIKRFIEEVERKDKNAVIIAEIPLLIESKLYKDYDKVIVVYSPKEIQLERLIKKGFSKEEALARINSQMPIEEKLKYADIVIENTGSIEELKEKIKKVFEDLKKEATK</sequence>
<evidence type="ECO:0000256" key="8">
    <source>
        <dbReference type="HAMAP-Rule" id="MF_00376"/>
    </source>
</evidence>
<comment type="similarity">
    <text evidence="1 8">Belongs to the CoaE family.</text>
</comment>
<dbReference type="GO" id="GO:0004140">
    <property type="term" value="F:dephospho-CoA kinase activity"/>
    <property type="evidence" value="ECO:0007669"/>
    <property type="project" value="UniProtKB-UniRule"/>
</dbReference>
<evidence type="ECO:0000256" key="2">
    <source>
        <dbReference type="ARBA" id="ARBA00022490"/>
    </source>
</evidence>
<dbReference type="EMBL" id="REFO01000012">
    <property type="protein sequence ID" value="RMA96030.1"/>
    <property type="molecule type" value="Genomic_DNA"/>
</dbReference>
<keyword evidence="3 8" id="KW-0808">Transferase</keyword>
<dbReference type="PANTHER" id="PTHR10695">
    <property type="entry name" value="DEPHOSPHO-COA KINASE-RELATED"/>
    <property type="match status" value="1"/>
</dbReference>
<keyword evidence="2 8" id="KW-0963">Cytoplasm</keyword>
<organism evidence="10 11">
    <name type="scientific">Hydrogenothermus marinus</name>
    <dbReference type="NCBI Taxonomy" id="133270"/>
    <lineage>
        <taxon>Bacteria</taxon>
        <taxon>Pseudomonadati</taxon>
        <taxon>Aquificota</taxon>
        <taxon>Aquificia</taxon>
        <taxon>Aquificales</taxon>
        <taxon>Hydrogenothermaceae</taxon>
        <taxon>Hydrogenothermus</taxon>
    </lineage>
</organism>
<dbReference type="RefSeq" id="WP_121923168.1">
    <property type="nucleotide sequence ID" value="NZ_REFO01000012.1"/>
</dbReference>
<keyword evidence="6 8" id="KW-0067">ATP-binding</keyword>
<dbReference type="NCBIfam" id="TIGR00152">
    <property type="entry name" value="dephospho-CoA kinase"/>
    <property type="match status" value="1"/>
</dbReference>
<evidence type="ECO:0000256" key="1">
    <source>
        <dbReference type="ARBA" id="ARBA00009018"/>
    </source>
</evidence>
<proteinExistence type="inferred from homology"/>
<reference evidence="10 11" key="1">
    <citation type="submission" date="2018-10" db="EMBL/GenBank/DDBJ databases">
        <title>Genomic Encyclopedia of Archaeal and Bacterial Type Strains, Phase II (KMG-II): from individual species to whole genera.</title>
        <authorList>
            <person name="Goeker M."/>
        </authorList>
    </citation>
    <scope>NUCLEOTIDE SEQUENCE [LARGE SCALE GENOMIC DNA]</scope>
    <source>
        <strain evidence="10 11">VM1</strain>
    </source>
</reference>
<evidence type="ECO:0000313" key="11">
    <source>
        <dbReference type="Proteomes" id="UP000280842"/>
    </source>
</evidence>
<evidence type="ECO:0000256" key="5">
    <source>
        <dbReference type="ARBA" id="ARBA00022777"/>
    </source>
</evidence>
<dbReference type="HAMAP" id="MF_00376">
    <property type="entry name" value="Dephospho_CoA_kinase"/>
    <property type="match status" value="1"/>
</dbReference>
<feature type="binding site" evidence="8">
    <location>
        <begin position="12"/>
        <end position="17"/>
    </location>
    <ligand>
        <name>ATP</name>
        <dbReference type="ChEBI" id="CHEBI:30616"/>
    </ligand>
</feature>
<dbReference type="InterPro" id="IPR001977">
    <property type="entry name" value="Depp_CoAkinase"/>
</dbReference>
<evidence type="ECO:0000256" key="9">
    <source>
        <dbReference type="NCBIfam" id="TIGR00152"/>
    </source>
</evidence>
<evidence type="ECO:0000256" key="7">
    <source>
        <dbReference type="ARBA" id="ARBA00022993"/>
    </source>
</evidence>
<dbReference type="FunFam" id="3.40.50.300:FF:000991">
    <property type="entry name" value="Dephospho-CoA kinase"/>
    <property type="match status" value="1"/>
</dbReference>
<evidence type="ECO:0000256" key="6">
    <source>
        <dbReference type="ARBA" id="ARBA00022840"/>
    </source>
</evidence>
<name>A0A3M0BFD9_9AQUI</name>
<dbReference type="OrthoDB" id="9812943at2"/>
<dbReference type="AlphaFoldDB" id="A0A3M0BFD9"/>
<evidence type="ECO:0000256" key="3">
    <source>
        <dbReference type="ARBA" id="ARBA00022679"/>
    </source>
</evidence>
<keyword evidence="5 8" id="KW-0418">Kinase</keyword>
<keyword evidence="7 8" id="KW-0173">Coenzyme A biosynthesis</keyword>
<comment type="subcellular location">
    <subcellularLocation>
        <location evidence="8">Cytoplasm</location>
    </subcellularLocation>
</comment>
<dbReference type="UniPathway" id="UPA00241">
    <property type="reaction ID" value="UER00356"/>
</dbReference>
<dbReference type="GO" id="GO:0005737">
    <property type="term" value="C:cytoplasm"/>
    <property type="evidence" value="ECO:0007669"/>
    <property type="project" value="UniProtKB-SubCell"/>
</dbReference>
<evidence type="ECO:0000313" key="10">
    <source>
        <dbReference type="EMBL" id="RMA96030.1"/>
    </source>
</evidence>
<dbReference type="InterPro" id="IPR027417">
    <property type="entry name" value="P-loop_NTPase"/>
</dbReference>
<keyword evidence="4 8" id="KW-0547">Nucleotide-binding</keyword>
<comment type="pathway">
    <text evidence="8">Cofactor biosynthesis; coenzyme A biosynthesis; CoA from (R)-pantothenate: step 5/5.</text>
</comment>
<comment type="function">
    <text evidence="8">Catalyzes the phosphorylation of the 3'-hydroxyl group of dephosphocoenzyme A to form coenzyme A.</text>
</comment>
<dbReference type="SUPFAM" id="SSF52540">
    <property type="entry name" value="P-loop containing nucleoside triphosphate hydrolases"/>
    <property type="match status" value="1"/>
</dbReference>
<comment type="catalytic activity">
    <reaction evidence="8">
        <text>3'-dephospho-CoA + ATP = ADP + CoA + H(+)</text>
        <dbReference type="Rhea" id="RHEA:18245"/>
        <dbReference type="ChEBI" id="CHEBI:15378"/>
        <dbReference type="ChEBI" id="CHEBI:30616"/>
        <dbReference type="ChEBI" id="CHEBI:57287"/>
        <dbReference type="ChEBI" id="CHEBI:57328"/>
        <dbReference type="ChEBI" id="CHEBI:456216"/>
        <dbReference type="EC" id="2.7.1.24"/>
    </reaction>
</comment>
<keyword evidence="11" id="KW-1185">Reference proteome</keyword>
<dbReference type="Gene3D" id="3.40.50.300">
    <property type="entry name" value="P-loop containing nucleotide triphosphate hydrolases"/>
    <property type="match status" value="1"/>
</dbReference>
<dbReference type="Proteomes" id="UP000280842">
    <property type="component" value="Unassembled WGS sequence"/>
</dbReference>
<dbReference type="CDD" id="cd02022">
    <property type="entry name" value="DPCK"/>
    <property type="match status" value="1"/>
</dbReference>
<dbReference type="EC" id="2.7.1.24" evidence="8 9"/>
<protein>
    <recommendedName>
        <fullName evidence="8 9">Dephospho-CoA kinase</fullName>
        <ecNumber evidence="8 9">2.7.1.24</ecNumber>
    </recommendedName>
    <alternativeName>
        <fullName evidence="8">Dephosphocoenzyme A kinase</fullName>
    </alternativeName>
</protein>
<accession>A0A3M0BFD9</accession>
<evidence type="ECO:0000256" key="4">
    <source>
        <dbReference type="ARBA" id="ARBA00022741"/>
    </source>
</evidence>
<comment type="caution">
    <text evidence="10">The sequence shown here is derived from an EMBL/GenBank/DDBJ whole genome shotgun (WGS) entry which is preliminary data.</text>
</comment>
<dbReference type="PANTHER" id="PTHR10695:SF46">
    <property type="entry name" value="BIFUNCTIONAL COENZYME A SYNTHASE-RELATED"/>
    <property type="match status" value="1"/>
</dbReference>
<dbReference type="GO" id="GO:0015937">
    <property type="term" value="P:coenzyme A biosynthetic process"/>
    <property type="evidence" value="ECO:0007669"/>
    <property type="project" value="UniProtKB-UniRule"/>
</dbReference>
<dbReference type="Pfam" id="PF01121">
    <property type="entry name" value="CoaE"/>
    <property type="match status" value="1"/>
</dbReference>